<feature type="transmembrane region" description="Helical" evidence="19">
    <location>
        <begin position="89"/>
        <end position="107"/>
    </location>
</feature>
<keyword evidence="12 18" id="KW-0186">Copper</keyword>
<dbReference type="GO" id="GO:0005886">
    <property type="term" value="C:plasma membrane"/>
    <property type="evidence" value="ECO:0007669"/>
    <property type="project" value="UniProtKB-SubCell"/>
</dbReference>
<evidence type="ECO:0000313" key="24">
    <source>
        <dbReference type="Proteomes" id="UP000295367"/>
    </source>
</evidence>
<comment type="subcellular location">
    <subcellularLocation>
        <location evidence="17">Cell membrane</location>
        <topology evidence="17">Multi-pass membrane protein</topology>
    </subcellularLocation>
    <subcellularLocation>
        <location evidence="1">Membrane</location>
        <topology evidence="1">Multi-pass membrane protein</topology>
    </subcellularLocation>
</comment>
<dbReference type="GO" id="GO:0020037">
    <property type="term" value="F:heme binding"/>
    <property type="evidence" value="ECO:0007669"/>
    <property type="project" value="InterPro"/>
</dbReference>
<dbReference type="GO" id="GO:0005507">
    <property type="term" value="F:copper ion binding"/>
    <property type="evidence" value="ECO:0007669"/>
    <property type="project" value="InterPro"/>
</dbReference>
<evidence type="ECO:0000259" key="20">
    <source>
        <dbReference type="PROSITE" id="PS50857"/>
    </source>
</evidence>
<evidence type="ECO:0000256" key="12">
    <source>
        <dbReference type="ARBA" id="ARBA00023008"/>
    </source>
</evidence>
<dbReference type="PROSITE" id="PS50857">
    <property type="entry name" value="COX2_CUA"/>
    <property type="match status" value="1"/>
</dbReference>
<evidence type="ECO:0000256" key="13">
    <source>
        <dbReference type="ARBA" id="ARBA00023136"/>
    </source>
</evidence>
<evidence type="ECO:0000256" key="18">
    <source>
        <dbReference type="RuleBase" id="RU004024"/>
    </source>
</evidence>
<protein>
    <recommendedName>
        <fullName evidence="18">Cytochrome c oxidase subunit 2</fullName>
        <ecNumber evidence="18">7.1.1.9</ecNumber>
    </recommendedName>
</protein>
<evidence type="ECO:0000256" key="7">
    <source>
        <dbReference type="ARBA" id="ARBA00022723"/>
    </source>
</evidence>
<comment type="function">
    <text evidence="14 18">Subunits I and II form the functional core of the enzyme complex. Electrons originating in cytochrome c are transferred via heme a and Cu(A) to the binuclear center formed by heme a3 and Cu(B).</text>
</comment>
<keyword evidence="13 19" id="KW-0472">Membrane</keyword>
<dbReference type="InterPro" id="IPR045187">
    <property type="entry name" value="CcO_II"/>
</dbReference>
<dbReference type="Pfam" id="PF13442">
    <property type="entry name" value="Cytochrome_CBB3"/>
    <property type="match status" value="1"/>
</dbReference>
<dbReference type="Gene3D" id="1.10.287.90">
    <property type="match status" value="1"/>
</dbReference>
<dbReference type="InterPro" id="IPR002429">
    <property type="entry name" value="CcO_II-like_C"/>
</dbReference>
<feature type="domain" description="Cytochrome oxidase subunit II copper A binding" evidence="20">
    <location>
        <begin position="118"/>
        <end position="255"/>
    </location>
</feature>
<evidence type="ECO:0000256" key="2">
    <source>
        <dbReference type="ARBA" id="ARBA00007866"/>
    </source>
</evidence>
<evidence type="ECO:0000256" key="3">
    <source>
        <dbReference type="ARBA" id="ARBA00022448"/>
    </source>
</evidence>
<evidence type="ECO:0000256" key="5">
    <source>
        <dbReference type="ARBA" id="ARBA00022660"/>
    </source>
</evidence>
<keyword evidence="11 16" id="KW-0408">Iron</keyword>
<evidence type="ECO:0000256" key="16">
    <source>
        <dbReference type="PROSITE-ProRule" id="PRU00433"/>
    </source>
</evidence>
<comment type="similarity">
    <text evidence="2 17">Belongs to the cytochrome c oxidase subunit 2 family.</text>
</comment>
<reference evidence="23 24" key="1">
    <citation type="submission" date="2019-03" db="EMBL/GenBank/DDBJ databases">
        <title>Genomic Encyclopedia of Type Strains, Phase IV (KMG-IV): sequencing the most valuable type-strain genomes for metagenomic binning, comparative biology and taxonomic classification.</title>
        <authorList>
            <person name="Goeker M."/>
        </authorList>
    </citation>
    <scope>NUCLEOTIDE SEQUENCE [LARGE SCALE GENOMIC DNA]</scope>
    <source>
        <strain evidence="23 24">DSM 100309</strain>
    </source>
</reference>
<evidence type="ECO:0000256" key="9">
    <source>
        <dbReference type="ARBA" id="ARBA00022982"/>
    </source>
</evidence>
<dbReference type="EMBL" id="SMCO01000011">
    <property type="protein sequence ID" value="TCV84763.1"/>
    <property type="molecule type" value="Genomic_DNA"/>
</dbReference>
<dbReference type="Pfam" id="PF02790">
    <property type="entry name" value="COX2_TM"/>
    <property type="match status" value="1"/>
</dbReference>
<dbReference type="InterPro" id="IPR009056">
    <property type="entry name" value="Cyt_c-like_dom"/>
</dbReference>
<dbReference type="PRINTS" id="PR01166">
    <property type="entry name" value="CYCOXIDASEII"/>
</dbReference>
<dbReference type="PROSITE" id="PS00078">
    <property type="entry name" value="COX2"/>
    <property type="match status" value="1"/>
</dbReference>
<keyword evidence="4 16" id="KW-0349">Heme</keyword>
<evidence type="ECO:0000256" key="15">
    <source>
        <dbReference type="ARBA" id="ARBA00047816"/>
    </source>
</evidence>
<evidence type="ECO:0000256" key="8">
    <source>
        <dbReference type="ARBA" id="ARBA00022967"/>
    </source>
</evidence>
<dbReference type="PROSITE" id="PS50999">
    <property type="entry name" value="COX2_TM"/>
    <property type="match status" value="1"/>
</dbReference>
<organism evidence="23 24">
    <name type="scientific">Sulfurirhabdus autotrophica</name>
    <dbReference type="NCBI Taxonomy" id="1706046"/>
    <lineage>
        <taxon>Bacteria</taxon>
        <taxon>Pseudomonadati</taxon>
        <taxon>Pseudomonadota</taxon>
        <taxon>Betaproteobacteria</taxon>
        <taxon>Nitrosomonadales</taxon>
        <taxon>Sulfuricellaceae</taxon>
        <taxon>Sulfurirhabdus</taxon>
    </lineage>
</organism>
<dbReference type="RefSeq" id="WP_370685874.1">
    <property type="nucleotide sequence ID" value="NZ_BHVT01000027.1"/>
</dbReference>
<evidence type="ECO:0000256" key="6">
    <source>
        <dbReference type="ARBA" id="ARBA00022692"/>
    </source>
</evidence>
<dbReference type="InterPro" id="IPR008972">
    <property type="entry name" value="Cupredoxin"/>
</dbReference>
<dbReference type="InterPro" id="IPR036909">
    <property type="entry name" value="Cyt_c-like_dom_sf"/>
</dbReference>
<keyword evidence="10 19" id="KW-1133">Transmembrane helix</keyword>
<evidence type="ECO:0000256" key="10">
    <source>
        <dbReference type="ARBA" id="ARBA00022989"/>
    </source>
</evidence>
<dbReference type="Proteomes" id="UP000295367">
    <property type="component" value="Unassembled WGS sequence"/>
</dbReference>
<dbReference type="Pfam" id="PF00116">
    <property type="entry name" value="COX2"/>
    <property type="match status" value="1"/>
</dbReference>
<dbReference type="PROSITE" id="PS51007">
    <property type="entry name" value="CYTC"/>
    <property type="match status" value="1"/>
</dbReference>
<evidence type="ECO:0000256" key="4">
    <source>
        <dbReference type="ARBA" id="ARBA00022617"/>
    </source>
</evidence>
<sequence>MMAKLIRNTGGGAALFLYSMLARAEYAINLQQPESPIAYQIFHLHTLILWVCVGIFVVVFGAMFYSIFKHRKSVGHKAAHFHENTTVEIIWTIVPFFILMGMAFPATQTVLAMRDTSVPDMTVKVTGYQWKWEYDYQKEGIKFISSLATPKDQIDNKAEKGEHYLLEVDNPMVVPTGKKIRVLLAANDVIHAWWVPAFGVKQDAIPGFIKDTWFKVDKPGTYRGQCAELCGKDHGFMPIVVEAKEPAEYAKWVADQQAKVAAAAQNADKVFTLAELKAMGEKVYATNCVACHQANGAGIPNVFKALDGSATVKGPKQGHAEVVLNGRTGTAMQAFGKQLSDTDIAAVVTYERNSWSNNTGDAIQPSEVKALRK</sequence>
<keyword evidence="9 17" id="KW-0249">Electron transport</keyword>
<dbReference type="InterPro" id="IPR036257">
    <property type="entry name" value="Cyt_c_oxidase_su2_TM_sf"/>
</dbReference>
<evidence type="ECO:0000256" key="19">
    <source>
        <dbReference type="SAM" id="Phobius"/>
    </source>
</evidence>
<dbReference type="InterPro" id="IPR001505">
    <property type="entry name" value="Copper_CuA"/>
</dbReference>
<keyword evidence="24" id="KW-1185">Reference proteome</keyword>
<dbReference type="GO" id="GO:0004129">
    <property type="term" value="F:cytochrome-c oxidase activity"/>
    <property type="evidence" value="ECO:0007669"/>
    <property type="project" value="UniProtKB-EC"/>
</dbReference>
<keyword evidence="7 16" id="KW-0479">Metal-binding</keyword>
<dbReference type="Gene3D" id="1.10.760.10">
    <property type="entry name" value="Cytochrome c-like domain"/>
    <property type="match status" value="1"/>
</dbReference>
<proteinExistence type="inferred from homology"/>
<feature type="domain" description="Cytochrome oxidase subunit II transmembrane region profile" evidence="21">
    <location>
        <begin position="22"/>
        <end position="117"/>
    </location>
</feature>
<feature type="transmembrane region" description="Helical" evidence="19">
    <location>
        <begin position="48"/>
        <end position="68"/>
    </location>
</feature>
<dbReference type="GO" id="GO:0016491">
    <property type="term" value="F:oxidoreductase activity"/>
    <property type="evidence" value="ECO:0007669"/>
    <property type="project" value="InterPro"/>
</dbReference>
<evidence type="ECO:0000256" key="14">
    <source>
        <dbReference type="ARBA" id="ARBA00024688"/>
    </source>
</evidence>
<feature type="domain" description="Cytochrome c" evidence="22">
    <location>
        <begin position="275"/>
        <end position="355"/>
    </location>
</feature>
<dbReference type="InterPro" id="IPR014222">
    <property type="entry name" value="Cyt_c_oxidase_su2"/>
</dbReference>
<dbReference type="InterPro" id="IPR011759">
    <property type="entry name" value="Cyt_c_oxidase_su2_TM_dom"/>
</dbReference>
<keyword evidence="3 17" id="KW-0813">Transport</keyword>
<keyword evidence="5 17" id="KW-0679">Respiratory chain</keyword>
<dbReference type="EC" id="7.1.1.9" evidence="18"/>
<keyword evidence="8" id="KW-1278">Translocase</keyword>
<dbReference type="GO" id="GO:0042773">
    <property type="term" value="P:ATP synthesis coupled electron transport"/>
    <property type="evidence" value="ECO:0007669"/>
    <property type="project" value="TreeGrafter"/>
</dbReference>
<dbReference type="SUPFAM" id="SSF46626">
    <property type="entry name" value="Cytochrome c"/>
    <property type="match status" value="1"/>
</dbReference>
<evidence type="ECO:0000259" key="21">
    <source>
        <dbReference type="PROSITE" id="PS50999"/>
    </source>
</evidence>
<comment type="catalytic activity">
    <reaction evidence="15 18">
        <text>4 Fe(II)-[cytochrome c] + O2 + 8 H(+)(in) = 4 Fe(III)-[cytochrome c] + 2 H2O + 4 H(+)(out)</text>
        <dbReference type="Rhea" id="RHEA:11436"/>
        <dbReference type="Rhea" id="RHEA-COMP:10350"/>
        <dbReference type="Rhea" id="RHEA-COMP:14399"/>
        <dbReference type="ChEBI" id="CHEBI:15377"/>
        <dbReference type="ChEBI" id="CHEBI:15378"/>
        <dbReference type="ChEBI" id="CHEBI:15379"/>
        <dbReference type="ChEBI" id="CHEBI:29033"/>
        <dbReference type="ChEBI" id="CHEBI:29034"/>
        <dbReference type="EC" id="7.1.1.9"/>
    </reaction>
</comment>
<evidence type="ECO:0000313" key="23">
    <source>
        <dbReference type="EMBL" id="TCV84763.1"/>
    </source>
</evidence>
<evidence type="ECO:0000256" key="1">
    <source>
        <dbReference type="ARBA" id="ARBA00004141"/>
    </source>
</evidence>
<evidence type="ECO:0000256" key="11">
    <source>
        <dbReference type="ARBA" id="ARBA00023004"/>
    </source>
</evidence>
<keyword evidence="6 17" id="KW-0812">Transmembrane</keyword>
<comment type="caution">
    <text evidence="23">The sequence shown here is derived from an EMBL/GenBank/DDBJ whole genome shotgun (WGS) entry which is preliminary data.</text>
</comment>
<dbReference type="NCBIfam" id="TIGR02866">
    <property type="entry name" value="CoxB"/>
    <property type="match status" value="1"/>
</dbReference>
<dbReference type="AlphaFoldDB" id="A0A4R3Y3S2"/>
<accession>A0A4R3Y3S2</accession>
<comment type="cofactor">
    <cofactor evidence="18">
        <name>Cu cation</name>
        <dbReference type="ChEBI" id="CHEBI:23378"/>
    </cofactor>
    <text evidence="18">Binds a copper A center.</text>
</comment>
<name>A0A4R3Y3S2_9PROT</name>
<evidence type="ECO:0000256" key="17">
    <source>
        <dbReference type="RuleBase" id="RU000456"/>
    </source>
</evidence>
<evidence type="ECO:0000259" key="22">
    <source>
        <dbReference type="PROSITE" id="PS51007"/>
    </source>
</evidence>
<dbReference type="PANTHER" id="PTHR22888">
    <property type="entry name" value="CYTOCHROME C OXIDASE, SUBUNIT II"/>
    <property type="match status" value="1"/>
</dbReference>
<gene>
    <name evidence="23" type="ORF">EDC63_111109</name>
</gene>
<dbReference type="SUPFAM" id="SSF49503">
    <property type="entry name" value="Cupredoxins"/>
    <property type="match status" value="1"/>
</dbReference>
<dbReference type="Gene3D" id="2.60.40.420">
    <property type="entry name" value="Cupredoxins - blue copper proteins"/>
    <property type="match status" value="1"/>
</dbReference>
<dbReference type="SUPFAM" id="SSF81464">
    <property type="entry name" value="Cytochrome c oxidase subunit II-like, transmembrane region"/>
    <property type="match status" value="1"/>
</dbReference>
<dbReference type="PANTHER" id="PTHR22888:SF9">
    <property type="entry name" value="CYTOCHROME C OXIDASE SUBUNIT 2"/>
    <property type="match status" value="1"/>
</dbReference>